<feature type="domain" description="Glycosyl hydrolase family 4 C-terminal" evidence="11">
    <location>
        <begin position="190"/>
        <end position="396"/>
    </location>
</feature>
<keyword evidence="2 8" id="KW-0479">Metal-binding</keyword>
<feature type="binding site" evidence="8">
    <location>
        <position position="194"/>
    </location>
    <ligand>
        <name>Mn(2+)</name>
        <dbReference type="ChEBI" id="CHEBI:29035"/>
    </ligand>
</feature>
<keyword evidence="13" id="KW-1185">Reference proteome</keyword>
<gene>
    <name evidence="12" type="ORF">SAMN05216259_107197</name>
</gene>
<dbReference type="InterPro" id="IPR022616">
    <property type="entry name" value="Glyco_hydro_4_C"/>
</dbReference>
<dbReference type="OrthoDB" id="9767022at2"/>
<comment type="cofactor">
    <cofactor evidence="10">
        <name>NAD(+)</name>
        <dbReference type="ChEBI" id="CHEBI:57540"/>
    </cofactor>
    <text evidence="10">Binds 1 NAD(+) per subunit.</text>
</comment>
<reference evidence="12 13" key="1">
    <citation type="submission" date="2016-10" db="EMBL/GenBank/DDBJ databases">
        <authorList>
            <person name="de Groot N.N."/>
        </authorList>
    </citation>
    <scope>NUCLEOTIDE SEQUENCE [LARGE SCALE GENOMIC DNA]</scope>
    <source>
        <strain evidence="12 13">CGMCC 4.2022</strain>
    </source>
</reference>
<evidence type="ECO:0000256" key="10">
    <source>
        <dbReference type="RuleBase" id="RU361152"/>
    </source>
</evidence>
<dbReference type="Gene3D" id="3.90.110.10">
    <property type="entry name" value="Lactate dehydrogenase/glycoside hydrolase, family 4, C-terminal"/>
    <property type="match status" value="1"/>
</dbReference>
<keyword evidence="4 10" id="KW-0520">NAD</keyword>
<dbReference type="SUPFAM" id="SSF56327">
    <property type="entry name" value="LDH C-terminal domain-like"/>
    <property type="match status" value="1"/>
</dbReference>
<keyword evidence="5 8" id="KW-0464">Manganese</keyword>
<dbReference type="STRING" id="310781.SAMN05216259_107197"/>
<proteinExistence type="inferred from homology"/>
<evidence type="ECO:0000256" key="4">
    <source>
        <dbReference type="ARBA" id="ARBA00023027"/>
    </source>
</evidence>
<sequence length="420" mass="45168">MKLAVVGGGSTYTPELVDGFARLRETLPVEELVLVDPAADRLELVGGLARRILARQGHPARVVTTADLEAGVEGADAVLLQLRVGGQAARNQDETWPLECGCVGQETTGAGGLAKAMRTVPVVLDIAERVRRVAPRAWIIDFTNPVGIVTRALLQAGHRAVGLCNVAIGFQRKFAALLDVAPEQVHLDHMGLNHLTWERGVRLGGPDGEDVLPKLLAEHGDAIADDLHMPREIVDRLGVVPSYYLRYYYAHDEVVDELRTKPSRAAEVAAMEEQLLRMYGDPALDEKPTLLSKRGGAFYSEAAVALASSLLRNSGEVQVVNTYNNGTLPFLADDAVIEVPAVVDGSGAVPLPVAPVEPLYAGLIAHVTAYEELALEAALRGGRDRVFSALLAHPLVGQYAQAEGLTDRLIAHNREHFAWA</sequence>
<evidence type="ECO:0000256" key="1">
    <source>
        <dbReference type="ARBA" id="ARBA00010141"/>
    </source>
</evidence>
<feature type="site" description="Increases basicity of active site Tyr" evidence="9">
    <location>
        <position position="106"/>
    </location>
</feature>
<dbReference type="PANTHER" id="PTHR32092:SF5">
    <property type="entry name" value="6-PHOSPHO-BETA-GLUCOSIDASE"/>
    <property type="match status" value="1"/>
</dbReference>
<name>A0A1H0GNQ1_9ACTN</name>
<keyword evidence="3 10" id="KW-0378">Hydrolase</keyword>
<keyword evidence="8" id="KW-0533">Nickel</keyword>
<keyword evidence="8" id="KW-0170">Cobalt</keyword>
<evidence type="ECO:0000256" key="8">
    <source>
        <dbReference type="PIRSR" id="PIRSR601088-3"/>
    </source>
</evidence>
<evidence type="ECO:0000313" key="13">
    <source>
        <dbReference type="Proteomes" id="UP000199341"/>
    </source>
</evidence>
<keyword evidence="8" id="KW-0408">Iron</keyword>
<dbReference type="SUPFAM" id="SSF51735">
    <property type="entry name" value="NAD(P)-binding Rossmann-fold domains"/>
    <property type="match status" value="1"/>
</dbReference>
<feature type="binding site" evidence="8">
    <location>
        <position position="164"/>
    </location>
    <ligand>
        <name>Mn(2+)</name>
        <dbReference type="ChEBI" id="CHEBI:29035"/>
    </ligand>
</feature>
<feature type="binding site" evidence="7">
    <location>
        <position position="264"/>
    </location>
    <ligand>
        <name>substrate</name>
    </ligand>
</feature>
<dbReference type="CDD" id="cd05296">
    <property type="entry name" value="GH4_P_beta_glucosidase"/>
    <property type="match status" value="1"/>
</dbReference>
<dbReference type="GO" id="GO:0004553">
    <property type="term" value="F:hydrolase activity, hydrolyzing O-glycosyl compounds"/>
    <property type="evidence" value="ECO:0007669"/>
    <property type="project" value="InterPro"/>
</dbReference>
<dbReference type="GO" id="GO:0016616">
    <property type="term" value="F:oxidoreductase activity, acting on the CH-OH group of donors, NAD or NADP as acceptor"/>
    <property type="evidence" value="ECO:0007669"/>
    <property type="project" value="InterPro"/>
</dbReference>
<feature type="binding site" evidence="7">
    <location>
        <position position="90"/>
    </location>
    <ligand>
        <name>substrate</name>
    </ligand>
</feature>
<dbReference type="InterPro" id="IPR015955">
    <property type="entry name" value="Lactate_DH/Glyco_Ohase_4_C"/>
</dbReference>
<evidence type="ECO:0000256" key="6">
    <source>
        <dbReference type="ARBA" id="ARBA00023295"/>
    </source>
</evidence>
<evidence type="ECO:0000256" key="5">
    <source>
        <dbReference type="ARBA" id="ARBA00023211"/>
    </source>
</evidence>
<dbReference type="InterPro" id="IPR001088">
    <property type="entry name" value="Glyco_hydro_4"/>
</dbReference>
<dbReference type="GO" id="GO:0046872">
    <property type="term" value="F:metal ion binding"/>
    <property type="evidence" value="ECO:0007669"/>
    <property type="project" value="UniProtKB-KW"/>
</dbReference>
<dbReference type="GO" id="GO:0005975">
    <property type="term" value="P:carbohydrate metabolic process"/>
    <property type="evidence" value="ECO:0007669"/>
    <property type="project" value="InterPro"/>
</dbReference>
<accession>A0A1H0GNQ1</accession>
<comment type="similarity">
    <text evidence="1 10">Belongs to the glycosyl hydrolase 4 family.</text>
</comment>
<dbReference type="RefSeq" id="WP_093785385.1">
    <property type="nucleotide sequence ID" value="NZ_FNIE01000007.1"/>
</dbReference>
<keyword evidence="6 10" id="KW-0326">Glycosidase</keyword>
<evidence type="ECO:0000259" key="11">
    <source>
        <dbReference type="Pfam" id="PF11975"/>
    </source>
</evidence>
<dbReference type="Gene3D" id="3.40.50.720">
    <property type="entry name" value="NAD(P)-binding Rossmann-like Domain"/>
    <property type="match status" value="1"/>
</dbReference>
<feature type="binding site" evidence="7">
    <location>
        <position position="144"/>
    </location>
    <ligand>
        <name>substrate</name>
    </ligand>
</feature>
<evidence type="ECO:0000256" key="3">
    <source>
        <dbReference type="ARBA" id="ARBA00022801"/>
    </source>
</evidence>
<evidence type="ECO:0000256" key="9">
    <source>
        <dbReference type="PIRSR" id="PIRSR601088-4"/>
    </source>
</evidence>
<dbReference type="PANTHER" id="PTHR32092">
    <property type="entry name" value="6-PHOSPHO-BETA-GLUCOSIDASE-RELATED"/>
    <property type="match status" value="1"/>
</dbReference>
<dbReference type="PRINTS" id="PR00732">
    <property type="entry name" value="GLHYDRLASE4"/>
</dbReference>
<evidence type="ECO:0000256" key="2">
    <source>
        <dbReference type="ARBA" id="ARBA00022723"/>
    </source>
</evidence>
<dbReference type="InterPro" id="IPR036291">
    <property type="entry name" value="NAD(P)-bd_dom_sf"/>
</dbReference>
<dbReference type="AlphaFoldDB" id="A0A1H0GNQ1"/>
<evidence type="ECO:0000313" key="12">
    <source>
        <dbReference type="EMBL" id="SDO08432.1"/>
    </source>
</evidence>
<protein>
    <submittedName>
        <fullName evidence="12">6-phospho-beta-glucosidase</fullName>
    </submittedName>
</protein>
<dbReference type="Proteomes" id="UP000199341">
    <property type="component" value="Unassembled WGS sequence"/>
</dbReference>
<organism evidence="12 13">
    <name type="scientific">Actinacidiphila guanduensis</name>
    <dbReference type="NCBI Taxonomy" id="310781"/>
    <lineage>
        <taxon>Bacteria</taxon>
        <taxon>Bacillati</taxon>
        <taxon>Actinomycetota</taxon>
        <taxon>Actinomycetes</taxon>
        <taxon>Kitasatosporales</taxon>
        <taxon>Streptomycetaceae</taxon>
        <taxon>Actinacidiphila</taxon>
    </lineage>
</organism>
<evidence type="ECO:0000256" key="7">
    <source>
        <dbReference type="PIRSR" id="PIRSR601088-2"/>
    </source>
</evidence>
<dbReference type="EMBL" id="FNIE01000007">
    <property type="protein sequence ID" value="SDO08432.1"/>
    <property type="molecule type" value="Genomic_DNA"/>
</dbReference>
<dbReference type="Pfam" id="PF02056">
    <property type="entry name" value="Glyco_hydro_4"/>
    <property type="match status" value="1"/>
</dbReference>
<dbReference type="Pfam" id="PF11975">
    <property type="entry name" value="Glyco_hydro_4C"/>
    <property type="match status" value="1"/>
</dbReference>